<evidence type="ECO:0000313" key="2">
    <source>
        <dbReference type="EMBL" id="CAA7394924.1"/>
    </source>
</evidence>
<feature type="region of interest" description="Disordered" evidence="1">
    <location>
        <begin position="1"/>
        <end position="40"/>
    </location>
</feature>
<accession>A0A7I8KCI7</accession>
<name>A0A7I8KCI7_SPIIN</name>
<dbReference type="PANTHER" id="PTHR47871">
    <property type="entry name" value="NAC DOMAIN-CONTAINING PROTEIN 8"/>
    <property type="match status" value="1"/>
</dbReference>
<evidence type="ECO:0000256" key="1">
    <source>
        <dbReference type="SAM" id="MobiDB-lite"/>
    </source>
</evidence>
<dbReference type="Proteomes" id="UP000663760">
    <property type="component" value="Chromosome 4"/>
</dbReference>
<dbReference type="AlphaFoldDB" id="A0A7I8KCI7"/>
<proteinExistence type="predicted"/>
<organism evidence="2 3">
    <name type="scientific">Spirodela intermedia</name>
    <name type="common">Intermediate duckweed</name>
    <dbReference type="NCBI Taxonomy" id="51605"/>
    <lineage>
        <taxon>Eukaryota</taxon>
        <taxon>Viridiplantae</taxon>
        <taxon>Streptophyta</taxon>
        <taxon>Embryophyta</taxon>
        <taxon>Tracheophyta</taxon>
        <taxon>Spermatophyta</taxon>
        <taxon>Magnoliopsida</taxon>
        <taxon>Liliopsida</taxon>
        <taxon>Araceae</taxon>
        <taxon>Lemnoideae</taxon>
        <taxon>Spirodela</taxon>
    </lineage>
</organism>
<evidence type="ECO:0000313" key="3">
    <source>
        <dbReference type="Proteomes" id="UP000663760"/>
    </source>
</evidence>
<sequence>MSVSLLEKNIKHDEPSEGDDVPGTHETNSKKSSRCSIFGSPNNTTELTSLQAVERFSDAGNCQNISSCRVSGLQCNQETTISSSEIDLPADAPLVTGVNNTCMTTQPLVSDVSAFKVSKNAEKLQENLADRTSGCTSESLSALYPSNILGVKSEPMESTTYNLFDPHLGSLSSDVRVVEAKSEVINAPSVDILDLMPLSERMMMLTSTVASVLEPARKSRCFKETRVHAVTGRDSVDSLKLKSETSTRRRKRKKTATDSAEIALEEDAPGLLQGLLDKGINLDEIKLYGCEEDNDVLDCASDENSFEDLEGVISKIFSKRSNSLLKLNPLRPGKGTKAVYCLACLISLIEQARYLQFRNCPVEWGWCRDLQSFIFVFEMHNRIVLERPEYGYATYFFELVESLPIDWQIKRLVTAMKLTSCSRVTLIENKPLLVGSDISEGEARVLEDYGWRPNCGLGSMLNYCDRVVHDRSHERNTSDWRAKIGKLLMDGYDGGRIVQADLPKKVLDLYTAVKLES</sequence>
<reference evidence="2" key="1">
    <citation type="submission" date="2020-02" db="EMBL/GenBank/DDBJ databases">
        <authorList>
            <person name="Scholz U."/>
            <person name="Mascher M."/>
            <person name="Fiebig A."/>
        </authorList>
    </citation>
    <scope>NUCLEOTIDE SEQUENCE</scope>
</reference>
<dbReference type="EMBL" id="LR746267">
    <property type="protein sequence ID" value="CAA7394924.1"/>
    <property type="molecule type" value="Genomic_DNA"/>
</dbReference>
<protein>
    <submittedName>
        <fullName evidence="2">Uncharacterized protein</fullName>
    </submittedName>
</protein>
<dbReference type="PANTHER" id="PTHR47871:SF2">
    <property type="entry name" value="OS03G0221300 PROTEIN"/>
    <property type="match status" value="1"/>
</dbReference>
<gene>
    <name evidence="2" type="ORF">SI8410_04005585</name>
</gene>
<dbReference type="OrthoDB" id="2021147at2759"/>
<keyword evidence="3" id="KW-1185">Reference proteome</keyword>